<dbReference type="AlphaFoldDB" id="A0A8B9CB76"/>
<evidence type="ECO:0000313" key="7">
    <source>
        <dbReference type="Proteomes" id="UP000694426"/>
    </source>
</evidence>
<accession>A0A8B9CB76</accession>
<dbReference type="InterPro" id="IPR045263">
    <property type="entry name" value="GLUT"/>
</dbReference>
<reference evidence="6" key="2">
    <citation type="submission" date="2025-09" db="UniProtKB">
        <authorList>
            <consortium name="Ensembl"/>
        </authorList>
    </citation>
    <scope>IDENTIFICATION</scope>
</reference>
<keyword evidence="3 5" id="KW-1133">Transmembrane helix</keyword>
<comment type="subcellular location">
    <subcellularLocation>
        <location evidence="1">Membrane</location>
        <topology evidence="1">Multi-pass membrane protein</topology>
    </subcellularLocation>
</comment>
<keyword evidence="4 5" id="KW-0472">Membrane</keyword>
<dbReference type="Proteomes" id="UP000694426">
    <property type="component" value="Unplaced"/>
</dbReference>
<dbReference type="SUPFAM" id="SSF103473">
    <property type="entry name" value="MFS general substrate transporter"/>
    <property type="match status" value="1"/>
</dbReference>
<evidence type="ECO:0000256" key="2">
    <source>
        <dbReference type="ARBA" id="ARBA00022692"/>
    </source>
</evidence>
<dbReference type="PANTHER" id="PTHR23503">
    <property type="entry name" value="SOLUTE CARRIER FAMILY 2"/>
    <property type="match status" value="1"/>
</dbReference>
<evidence type="ECO:0000256" key="3">
    <source>
        <dbReference type="ARBA" id="ARBA00022989"/>
    </source>
</evidence>
<dbReference type="GO" id="GO:0055056">
    <property type="term" value="F:D-glucose transmembrane transporter activity"/>
    <property type="evidence" value="ECO:0007669"/>
    <property type="project" value="TreeGrafter"/>
</dbReference>
<dbReference type="GeneTree" id="ENSGT00940000165145"/>
<name>A0A8B9CB76_9AVES</name>
<keyword evidence="7" id="KW-1185">Reference proteome</keyword>
<evidence type="ECO:0000256" key="1">
    <source>
        <dbReference type="ARBA" id="ARBA00004141"/>
    </source>
</evidence>
<organism evidence="6 7">
    <name type="scientific">Anser brachyrhynchus</name>
    <name type="common">Pink-footed goose</name>
    <dbReference type="NCBI Taxonomy" id="132585"/>
    <lineage>
        <taxon>Eukaryota</taxon>
        <taxon>Metazoa</taxon>
        <taxon>Chordata</taxon>
        <taxon>Craniata</taxon>
        <taxon>Vertebrata</taxon>
        <taxon>Euteleostomi</taxon>
        <taxon>Archelosauria</taxon>
        <taxon>Archosauria</taxon>
        <taxon>Dinosauria</taxon>
        <taxon>Saurischia</taxon>
        <taxon>Theropoda</taxon>
        <taxon>Coelurosauria</taxon>
        <taxon>Aves</taxon>
        <taxon>Neognathae</taxon>
        <taxon>Galloanserae</taxon>
        <taxon>Anseriformes</taxon>
        <taxon>Anatidae</taxon>
        <taxon>Anserinae</taxon>
        <taxon>Anser</taxon>
    </lineage>
</organism>
<proteinExistence type="predicted"/>
<dbReference type="PANTHER" id="PTHR23503:SF54">
    <property type="entry name" value="MAJOR FACILITATOR SUPERFAMILY (MFS) PROFILE DOMAIN-CONTAINING PROTEIN"/>
    <property type="match status" value="1"/>
</dbReference>
<protein>
    <submittedName>
        <fullName evidence="6">Uncharacterized protein</fullName>
    </submittedName>
</protein>
<feature type="transmembrane region" description="Helical" evidence="5">
    <location>
        <begin position="101"/>
        <end position="122"/>
    </location>
</feature>
<feature type="transmembrane region" description="Helical" evidence="5">
    <location>
        <begin position="57"/>
        <end position="81"/>
    </location>
</feature>
<dbReference type="InterPro" id="IPR036259">
    <property type="entry name" value="MFS_trans_sf"/>
</dbReference>
<feature type="transmembrane region" description="Helical" evidence="5">
    <location>
        <begin position="30"/>
        <end position="50"/>
    </location>
</feature>
<evidence type="ECO:0000256" key="4">
    <source>
        <dbReference type="ARBA" id="ARBA00023136"/>
    </source>
</evidence>
<keyword evidence="2 5" id="KW-0812">Transmembrane</keyword>
<dbReference type="GO" id="GO:0070837">
    <property type="term" value="P:dehydroascorbic acid transport"/>
    <property type="evidence" value="ECO:0007669"/>
    <property type="project" value="TreeGrafter"/>
</dbReference>
<reference evidence="6" key="1">
    <citation type="submission" date="2025-08" db="UniProtKB">
        <authorList>
            <consortium name="Ensembl"/>
        </authorList>
    </citation>
    <scope>IDENTIFICATION</scope>
</reference>
<dbReference type="GO" id="GO:0005886">
    <property type="term" value="C:plasma membrane"/>
    <property type="evidence" value="ECO:0007669"/>
    <property type="project" value="TreeGrafter"/>
</dbReference>
<dbReference type="Ensembl" id="ENSABRT00000024502.1">
    <property type="protein sequence ID" value="ENSABRP00000017243.1"/>
    <property type="gene ID" value="ENSABRG00000015036.1"/>
</dbReference>
<dbReference type="Gene3D" id="1.20.1250.20">
    <property type="entry name" value="MFS general substrate transporter like domains"/>
    <property type="match status" value="1"/>
</dbReference>
<dbReference type="Pfam" id="PF00083">
    <property type="entry name" value="Sugar_tr"/>
    <property type="match status" value="1"/>
</dbReference>
<evidence type="ECO:0000256" key="5">
    <source>
        <dbReference type="SAM" id="Phobius"/>
    </source>
</evidence>
<sequence length="149" mass="16990">RELLGSQSLWPVLMASFLQAAGFDERMISYMTLSVGLSELLAAVVCSTLIERFGRKVLLCGGYTLMCSVLALLTMTLSLQVTRQQPSGCLPSTSPLPGPHQFFWLHYFSVILIFLFVFFYGIGPCEYKRKFLYRVGWQHNWQRRNQAVP</sequence>
<evidence type="ECO:0000313" key="6">
    <source>
        <dbReference type="Ensembl" id="ENSABRP00000017243.1"/>
    </source>
</evidence>
<dbReference type="InterPro" id="IPR005828">
    <property type="entry name" value="MFS_sugar_transport-like"/>
</dbReference>
<dbReference type="GO" id="GO:0046323">
    <property type="term" value="P:D-glucose import"/>
    <property type="evidence" value="ECO:0007669"/>
    <property type="project" value="TreeGrafter"/>
</dbReference>